<dbReference type="VEuPathDB" id="VectorBase:GPPI030312"/>
<dbReference type="AlphaFoldDB" id="A0A1B0BHJ2"/>
<keyword evidence="2" id="KW-1185">Reference proteome</keyword>
<protein>
    <recommendedName>
        <fullName evidence="3">Endonuclease/exonuclease/phosphatase domain-containing protein</fullName>
    </recommendedName>
</protein>
<evidence type="ECO:0000313" key="2">
    <source>
        <dbReference type="Proteomes" id="UP000092460"/>
    </source>
</evidence>
<accession>A0A1B0BHJ2</accession>
<evidence type="ECO:0008006" key="3">
    <source>
        <dbReference type="Google" id="ProtNLM"/>
    </source>
</evidence>
<organism evidence="1 2">
    <name type="scientific">Glossina palpalis gambiensis</name>
    <dbReference type="NCBI Taxonomy" id="67801"/>
    <lineage>
        <taxon>Eukaryota</taxon>
        <taxon>Metazoa</taxon>
        <taxon>Ecdysozoa</taxon>
        <taxon>Arthropoda</taxon>
        <taxon>Hexapoda</taxon>
        <taxon>Insecta</taxon>
        <taxon>Pterygota</taxon>
        <taxon>Neoptera</taxon>
        <taxon>Endopterygota</taxon>
        <taxon>Diptera</taxon>
        <taxon>Brachycera</taxon>
        <taxon>Muscomorpha</taxon>
        <taxon>Hippoboscoidea</taxon>
        <taxon>Glossinidae</taxon>
        <taxon>Glossina</taxon>
    </lineage>
</organism>
<reference evidence="1" key="2">
    <citation type="submission" date="2020-05" db="UniProtKB">
        <authorList>
            <consortium name="EnsemblMetazoa"/>
        </authorList>
    </citation>
    <scope>IDENTIFICATION</scope>
    <source>
        <strain evidence="1">IAEA</strain>
    </source>
</reference>
<dbReference type="EMBL" id="JXJN01014391">
    <property type="status" value="NOT_ANNOTATED_CDS"/>
    <property type="molecule type" value="Genomic_DNA"/>
</dbReference>
<evidence type="ECO:0000313" key="1">
    <source>
        <dbReference type="EnsemblMetazoa" id="GPPI030312-PA"/>
    </source>
</evidence>
<reference evidence="2" key="1">
    <citation type="submission" date="2015-01" db="EMBL/GenBank/DDBJ databases">
        <authorList>
            <person name="Aksoy S."/>
            <person name="Warren W."/>
            <person name="Wilson R.K."/>
        </authorList>
    </citation>
    <scope>NUCLEOTIDE SEQUENCE [LARGE SCALE GENOMIC DNA]</scope>
    <source>
        <strain evidence="2">IAEA</strain>
    </source>
</reference>
<name>A0A1B0BHJ2_9MUSC</name>
<dbReference type="Proteomes" id="UP000092460">
    <property type="component" value="Unassembled WGS sequence"/>
</dbReference>
<sequence length="98" mass="10889">MPCRNWVYKNDGGVLIAVKKLLPAVLATCPEPVGVEFVAVMIKTDNISFLFVTVSYTLSSSDTYVYTEHTRLIKLAQLHPKSCGFILMLGDFNLPHVT</sequence>
<proteinExistence type="predicted"/>
<dbReference type="EnsemblMetazoa" id="GPPI030312-RA">
    <property type="protein sequence ID" value="GPPI030312-PA"/>
    <property type="gene ID" value="GPPI030312"/>
</dbReference>